<evidence type="ECO:0000256" key="1">
    <source>
        <dbReference type="ARBA" id="ARBA00022723"/>
    </source>
</evidence>
<proteinExistence type="predicted"/>
<keyword evidence="3" id="KW-0223">Dioxygenase</keyword>
<dbReference type="GO" id="GO:0051213">
    <property type="term" value="F:dioxygenase activity"/>
    <property type="evidence" value="ECO:0007669"/>
    <property type="project" value="UniProtKB-KW"/>
</dbReference>
<evidence type="ECO:0000313" key="4">
    <source>
        <dbReference type="Proteomes" id="UP000198793"/>
    </source>
</evidence>
<dbReference type="CDD" id="cd06587">
    <property type="entry name" value="VOC"/>
    <property type="match status" value="1"/>
</dbReference>
<keyword evidence="1" id="KW-0479">Metal-binding</keyword>
<dbReference type="PANTHER" id="PTHR43048">
    <property type="entry name" value="METHYLMALONYL-COA EPIMERASE"/>
    <property type="match status" value="1"/>
</dbReference>
<dbReference type="GO" id="GO:0046491">
    <property type="term" value="P:L-methylmalonyl-CoA metabolic process"/>
    <property type="evidence" value="ECO:0007669"/>
    <property type="project" value="TreeGrafter"/>
</dbReference>
<evidence type="ECO:0000259" key="2">
    <source>
        <dbReference type="PROSITE" id="PS51819"/>
    </source>
</evidence>
<dbReference type="Proteomes" id="UP000198793">
    <property type="component" value="Unassembled WGS sequence"/>
</dbReference>
<dbReference type="OrthoDB" id="9788468at2"/>
<accession>A0A1H0DA15</accession>
<dbReference type="STRING" id="1166073.SAMN05192530_101674"/>
<keyword evidence="4" id="KW-1185">Reference proteome</keyword>
<protein>
    <submittedName>
        <fullName evidence="3">Glyoxalase/Bleomycin resistance protein/Dioxygenase superfamily protein</fullName>
    </submittedName>
</protein>
<dbReference type="GO" id="GO:0004493">
    <property type="term" value="F:methylmalonyl-CoA epimerase activity"/>
    <property type="evidence" value="ECO:0007669"/>
    <property type="project" value="TreeGrafter"/>
</dbReference>
<dbReference type="GO" id="GO:0046872">
    <property type="term" value="F:metal ion binding"/>
    <property type="evidence" value="ECO:0007669"/>
    <property type="project" value="UniProtKB-KW"/>
</dbReference>
<dbReference type="Gene3D" id="3.10.180.10">
    <property type="entry name" value="2,3-Dihydroxybiphenyl 1,2-Dioxygenase, domain 1"/>
    <property type="match status" value="2"/>
</dbReference>
<keyword evidence="3" id="KW-0560">Oxidoreductase</keyword>
<evidence type="ECO:0000313" key="3">
    <source>
        <dbReference type="EMBL" id="SDN67054.1"/>
    </source>
</evidence>
<dbReference type="PROSITE" id="PS51819">
    <property type="entry name" value="VOC"/>
    <property type="match status" value="1"/>
</dbReference>
<name>A0A1H0DA15_9HYPH</name>
<organism evidence="3 4">
    <name type="scientific">Aureimonas jatrophae</name>
    <dbReference type="NCBI Taxonomy" id="1166073"/>
    <lineage>
        <taxon>Bacteria</taxon>
        <taxon>Pseudomonadati</taxon>
        <taxon>Pseudomonadota</taxon>
        <taxon>Alphaproteobacteria</taxon>
        <taxon>Hyphomicrobiales</taxon>
        <taxon>Aurantimonadaceae</taxon>
        <taxon>Aureimonas</taxon>
    </lineage>
</organism>
<dbReference type="RefSeq" id="WP_090668759.1">
    <property type="nucleotide sequence ID" value="NZ_FNIT01000001.1"/>
</dbReference>
<sequence length="250" mass="26343">MSDTLRIAAIVREARDPAALGAFYRAAFDAVADGAGAARLGCERVEFVPGDGPPASAPSNSVGFQHLAIIVSDMAAAMDRLRAVPGWSAISLDGPEQLPEASGGVAAFKFRDPEGHPLEFLRFPDGRAPDPWRDRAGLFLGIDHSAISVRDTDESLRFYERLGFTVLSRQTNRGAEQARMDGLSDVDPARVAVEVTGLQPPGGAPPHLELLCYRTPASIAAVPGLRTALRLSGAGALPAHDPDGHALLAH</sequence>
<dbReference type="SUPFAM" id="SSF54593">
    <property type="entry name" value="Glyoxalase/Bleomycin resistance protein/Dihydroxybiphenyl dioxygenase"/>
    <property type="match status" value="2"/>
</dbReference>
<reference evidence="3 4" key="1">
    <citation type="submission" date="2016-10" db="EMBL/GenBank/DDBJ databases">
        <authorList>
            <person name="de Groot N.N."/>
        </authorList>
    </citation>
    <scope>NUCLEOTIDE SEQUENCE [LARGE SCALE GENOMIC DNA]</scope>
    <source>
        <strain evidence="4">L7-484,KACC 16230,DSM 25025</strain>
    </source>
</reference>
<dbReference type="InterPro" id="IPR051785">
    <property type="entry name" value="MMCE/EMCE_epimerase"/>
</dbReference>
<dbReference type="InterPro" id="IPR004360">
    <property type="entry name" value="Glyas_Fos-R_dOase_dom"/>
</dbReference>
<feature type="domain" description="VOC" evidence="2">
    <location>
        <begin position="63"/>
        <end position="198"/>
    </location>
</feature>
<dbReference type="Pfam" id="PF00903">
    <property type="entry name" value="Glyoxalase"/>
    <property type="match status" value="1"/>
</dbReference>
<dbReference type="InterPro" id="IPR037523">
    <property type="entry name" value="VOC_core"/>
</dbReference>
<dbReference type="EMBL" id="FNIT01000001">
    <property type="protein sequence ID" value="SDN67054.1"/>
    <property type="molecule type" value="Genomic_DNA"/>
</dbReference>
<dbReference type="AlphaFoldDB" id="A0A1H0DA15"/>
<dbReference type="InterPro" id="IPR029068">
    <property type="entry name" value="Glyas_Bleomycin-R_OHBP_Dase"/>
</dbReference>
<dbReference type="PANTHER" id="PTHR43048:SF3">
    <property type="entry name" value="METHYLMALONYL-COA EPIMERASE, MITOCHONDRIAL"/>
    <property type="match status" value="1"/>
</dbReference>
<gene>
    <name evidence="3" type="ORF">SAMN05192530_101674</name>
</gene>